<proteinExistence type="predicted"/>
<dbReference type="AlphaFoldDB" id="A0A0J6YGU4"/>
<gene>
    <name evidence="1" type="ORF">CIRG_05789</name>
</gene>
<accession>A0A0J6YGU4</accession>
<sequence>MMKLLLPTISSDLSRSRDSPGVKKDLVSKQRLWTTRMPTAVQFVAVLFDIFWNPNWKLGRHHPRYAPVLRLARFNLALRHAAVSLSFGGTKRVEFASPPWPQAVRNTALS</sequence>
<organism evidence="1 2">
    <name type="scientific">Coccidioides immitis RMSCC 2394</name>
    <dbReference type="NCBI Taxonomy" id="404692"/>
    <lineage>
        <taxon>Eukaryota</taxon>
        <taxon>Fungi</taxon>
        <taxon>Dikarya</taxon>
        <taxon>Ascomycota</taxon>
        <taxon>Pezizomycotina</taxon>
        <taxon>Eurotiomycetes</taxon>
        <taxon>Eurotiomycetidae</taxon>
        <taxon>Onygenales</taxon>
        <taxon>Onygenaceae</taxon>
        <taxon>Coccidioides</taxon>
    </lineage>
</organism>
<evidence type="ECO:0000313" key="1">
    <source>
        <dbReference type="EMBL" id="KMP06108.1"/>
    </source>
</evidence>
<protein>
    <submittedName>
        <fullName evidence="1">Uncharacterized protein</fullName>
    </submittedName>
</protein>
<evidence type="ECO:0000313" key="2">
    <source>
        <dbReference type="Proteomes" id="UP000054565"/>
    </source>
</evidence>
<dbReference type="EMBL" id="DS028096">
    <property type="protein sequence ID" value="KMP06108.1"/>
    <property type="molecule type" value="Genomic_DNA"/>
</dbReference>
<name>A0A0J6YGU4_COCIT</name>
<dbReference type="Proteomes" id="UP000054565">
    <property type="component" value="Unassembled WGS sequence"/>
</dbReference>
<reference evidence="2" key="1">
    <citation type="journal article" date="2010" name="Genome Res.">
        <title>Population genomic sequencing of Coccidioides fungi reveals recent hybridization and transposon control.</title>
        <authorList>
            <person name="Neafsey D.E."/>
            <person name="Barker B.M."/>
            <person name="Sharpton T.J."/>
            <person name="Stajich J.E."/>
            <person name="Park D.J."/>
            <person name="Whiston E."/>
            <person name="Hung C.-Y."/>
            <person name="McMahan C."/>
            <person name="White J."/>
            <person name="Sykes S."/>
            <person name="Heiman D."/>
            <person name="Young S."/>
            <person name="Zeng Q."/>
            <person name="Abouelleil A."/>
            <person name="Aftuck L."/>
            <person name="Bessette D."/>
            <person name="Brown A."/>
            <person name="FitzGerald M."/>
            <person name="Lui A."/>
            <person name="Macdonald J.P."/>
            <person name="Priest M."/>
            <person name="Orbach M.J."/>
            <person name="Galgiani J.N."/>
            <person name="Kirkland T.N."/>
            <person name="Cole G.T."/>
            <person name="Birren B.W."/>
            <person name="Henn M.R."/>
            <person name="Taylor J.W."/>
            <person name="Rounsley S.D."/>
        </authorList>
    </citation>
    <scope>NUCLEOTIDE SEQUENCE [LARGE SCALE GENOMIC DNA]</scope>
    <source>
        <strain evidence="2">RMSCC 2394</strain>
    </source>
</reference>